<protein>
    <submittedName>
        <fullName evidence="1">Outer membrane beta-barrel protein</fullName>
    </submittedName>
</protein>
<dbReference type="SUPFAM" id="SSF56935">
    <property type="entry name" value="Porins"/>
    <property type="match status" value="1"/>
</dbReference>
<evidence type="ECO:0000313" key="2">
    <source>
        <dbReference type="Proteomes" id="UP001526430"/>
    </source>
</evidence>
<keyword evidence="2" id="KW-1185">Reference proteome</keyword>
<gene>
    <name evidence="1" type="ORF">OF850_21045</name>
</gene>
<reference evidence="1 2" key="1">
    <citation type="submission" date="2022-10" db="EMBL/GenBank/DDBJ databases">
        <title>Roseococcus glaciei nov., sp. nov., isolated from glacier.</title>
        <authorList>
            <person name="Liu Q."/>
            <person name="Xin Y.-H."/>
        </authorList>
    </citation>
    <scope>NUCLEOTIDE SEQUENCE [LARGE SCALE GENOMIC DNA]</scope>
    <source>
        <strain evidence="1 2">MDT2-1-1</strain>
    </source>
</reference>
<evidence type="ECO:0000313" key="1">
    <source>
        <dbReference type="EMBL" id="MCW8088088.1"/>
    </source>
</evidence>
<dbReference type="Proteomes" id="UP001526430">
    <property type="component" value="Unassembled WGS sequence"/>
</dbReference>
<comment type="caution">
    <text evidence="1">The sequence shown here is derived from an EMBL/GenBank/DDBJ whole genome shotgun (WGS) entry which is preliminary data.</text>
</comment>
<accession>A0ABT3P1M0</accession>
<organism evidence="1 2">
    <name type="scientific">Sabulicella glaciei</name>
    <dbReference type="NCBI Taxonomy" id="2984948"/>
    <lineage>
        <taxon>Bacteria</taxon>
        <taxon>Pseudomonadati</taxon>
        <taxon>Pseudomonadota</taxon>
        <taxon>Alphaproteobacteria</taxon>
        <taxon>Acetobacterales</taxon>
        <taxon>Acetobacteraceae</taxon>
        <taxon>Sabulicella</taxon>
    </lineage>
</organism>
<name>A0ABT3P1M0_9PROT</name>
<proteinExistence type="predicted"/>
<sequence>MVAFHPEGASALRRSAGAAALAMVLLGAPAELRGQGSTPDWAATARGVTVQTRPRPDYEPLGVRLGAFRLDGSLEAGPGFDDNPAPNLRGSRAQATLEEALSLGLASGWTRHAFTAALTQQTRRYPSDPSLSWNDYAFDLGGRLDIGRASSLGLLYSRQRNHFDLGNFDLQRAGLARPVQFDSDVFRLRGVGALNRLLFEGGLEHRTFRYDRTVGAGGAVGSDRDHLTAEAGASYLFQPGQGLDAVARLTRISYQQSSQRGRDSLTYEVLGGLRYDFNGLWGVRLSLGYRRRVYEDPSIRALSGPAFDAQVTWMPSQVATLGLSAQRTIEESIRPGSVAYTRTALRTTLDYEVRRNIIATVTLGAEMREYERPRERVVDGVATFGATMLLNRRAALLLNYQHTRRFEAPSGFREYGRNILSLRLRLSL</sequence>
<dbReference type="RefSeq" id="WP_301592291.1">
    <property type="nucleotide sequence ID" value="NZ_JAPFQI010000026.1"/>
</dbReference>
<dbReference type="InterPro" id="IPR018759">
    <property type="entry name" value="BBP2_2"/>
</dbReference>
<dbReference type="Pfam" id="PF10082">
    <property type="entry name" value="BBP2_2"/>
    <property type="match status" value="1"/>
</dbReference>
<dbReference type="EMBL" id="JAPFQI010000026">
    <property type="protein sequence ID" value="MCW8088088.1"/>
    <property type="molecule type" value="Genomic_DNA"/>
</dbReference>